<dbReference type="PIRSF" id="PIRSF004491">
    <property type="entry name" value="FAD_Synth"/>
    <property type="match status" value="1"/>
</dbReference>
<comment type="similarity">
    <text evidence="15">Belongs to the ribF family.</text>
</comment>
<dbReference type="InterPro" id="IPR015864">
    <property type="entry name" value="FAD_synthase"/>
</dbReference>
<dbReference type="OrthoDB" id="9803667at2"/>
<keyword evidence="6 15" id="KW-0808">Transferase</keyword>
<dbReference type="AlphaFoldDB" id="A0A4U2YKY5"/>
<evidence type="ECO:0000256" key="6">
    <source>
        <dbReference type="ARBA" id="ARBA00022679"/>
    </source>
</evidence>
<evidence type="ECO:0000256" key="9">
    <source>
        <dbReference type="ARBA" id="ARBA00022777"/>
    </source>
</evidence>
<dbReference type="FunFam" id="3.40.50.620:FF:000021">
    <property type="entry name" value="Riboflavin biosynthesis protein"/>
    <property type="match status" value="1"/>
</dbReference>
<evidence type="ECO:0000313" key="18">
    <source>
        <dbReference type="EMBL" id="TKI61570.1"/>
    </source>
</evidence>
<dbReference type="FunFam" id="2.40.30.30:FF:000003">
    <property type="entry name" value="Riboflavin biosynthesis protein"/>
    <property type="match status" value="1"/>
</dbReference>
<dbReference type="InterPro" id="IPR023465">
    <property type="entry name" value="Riboflavin_kinase_dom_sf"/>
</dbReference>
<evidence type="ECO:0000256" key="12">
    <source>
        <dbReference type="ARBA" id="ARBA00023268"/>
    </source>
</evidence>
<comment type="function">
    <text evidence="1">Catalyzes the phosphorylation of riboflavin to FMN followed by the adenylation of FMN to FAD.</text>
</comment>
<evidence type="ECO:0000256" key="11">
    <source>
        <dbReference type="ARBA" id="ARBA00022840"/>
    </source>
</evidence>
<dbReference type="UniPathway" id="UPA00277">
    <property type="reaction ID" value="UER00407"/>
</dbReference>
<protein>
    <recommendedName>
        <fullName evidence="15">Riboflavin biosynthesis protein</fullName>
    </recommendedName>
    <domain>
        <recommendedName>
            <fullName evidence="15">Riboflavin kinase</fullName>
            <ecNumber evidence="15">2.7.1.26</ecNumber>
        </recommendedName>
        <alternativeName>
            <fullName evidence="15">Flavokinase</fullName>
        </alternativeName>
    </domain>
    <domain>
        <recommendedName>
            <fullName evidence="15">FMN adenylyltransferase</fullName>
            <ecNumber evidence="15">2.7.7.2</ecNumber>
        </recommendedName>
        <alternativeName>
            <fullName evidence="15">FAD pyrophosphorylase</fullName>
        </alternativeName>
        <alternativeName>
            <fullName evidence="15">FAD synthase</fullName>
        </alternativeName>
    </domain>
</protein>
<dbReference type="InterPro" id="IPR014729">
    <property type="entry name" value="Rossmann-like_a/b/a_fold"/>
</dbReference>
<dbReference type="InterPro" id="IPR023468">
    <property type="entry name" value="Riboflavin_kinase"/>
</dbReference>
<evidence type="ECO:0000256" key="10">
    <source>
        <dbReference type="ARBA" id="ARBA00022827"/>
    </source>
</evidence>
<comment type="pathway">
    <text evidence="2 15">Cofactor biosynthesis; FAD biosynthesis; FAD from FMN: step 1/1.</text>
</comment>
<evidence type="ECO:0000256" key="1">
    <source>
        <dbReference type="ARBA" id="ARBA00002121"/>
    </source>
</evidence>
<comment type="caution">
    <text evidence="18">The sequence shown here is derived from an EMBL/GenBank/DDBJ whole genome shotgun (WGS) entry which is preliminary data.</text>
</comment>
<evidence type="ECO:0000313" key="19">
    <source>
        <dbReference type="Proteomes" id="UP000307808"/>
    </source>
</evidence>
<dbReference type="EC" id="2.7.7.2" evidence="15"/>
<evidence type="ECO:0000256" key="4">
    <source>
        <dbReference type="ARBA" id="ARBA00022630"/>
    </source>
</evidence>
<keyword evidence="7 15" id="KW-0548">Nucleotidyltransferase</keyword>
<evidence type="ECO:0000256" key="8">
    <source>
        <dbReference type="ARBA" id="ARBA00022741"/>
    </source>
</evidence>
<sequence>MPHATDSSGDPAVADEGSRRPEEGAEVHEHDRKWHSSRVHVWRQFNEVPSDLGPTVVSIGNFDGVHRGHQHVLRQARTAADELGLEKVVVVTFDPHPIAVLRPEHAPPTLTSIDTRVALLAEQGVDAVLVVPFDREIAAWSPDEFVERVLVSSLAAKAVVVGANFRYGSRAAGDVATLRESGVEHGFGVDGVPLDGGPQVWSSTYVRQCLATGDVAGAAEALGRAFTVRGEVVRGDQRGRELGYPTANVPTPHAEAAPADGVYAGWLTRRDTGERYPAAISVGTNPTFSGERARRVESYVLDRDDLELYGVEVEVAFVDRLRGMVRFDSVETLVEQMHDDVERARQLLA</sequence>
<dbReference type="GO" id="GO:0005524">
    <property type="term" value="F:ATP binding"/>
    <property type="evidence" value="ECO:0007669"/>
    <property type="project" value="UniProtKB-UniRule"/>
</dbReference>
<evidence type="ECO:0000256" key="2">
    <source>
        <dbReference type="ARBA" id="ARBA00004726"/>
    </source>
</evidence>
<dbReference type="NCBIfam" id="TIGR00125">
    <property type="entry name" value="cyt_tran_rel"/>
    <property type="match status" value="1"/>
</dbReference>
<feature type="domain" description="Riboflavin kinase" evidence="17">
    <location>
        <begin position="221"/>
        <end position="349"/>
    </location>
</feature>
<dbReference type="EMBL" id="SZPY01000003">
    <property type="protein sequence ID" value="TKI61570.1"/>
    <property type="molecule type" value="Genomic_DNA"/>
</dbReference>
<dbReference type="GO" id="GO:0008531">
    <property type="term" value="F:riboflavin kinase activity"/>
    <property type="evidence" value="ECO:0007669"/>
    <property type="project" value="UniProtKB-UniRule"/>
</dbReference>
<keyword evidence="4 15" id="KW-0285">Flavoprotein</keyword>
<evidence type="ECO:0000256" key="15">
    <source>
        <dbReference type="PIRNR" id="PIRNR004491"/>
    </source>
</evidence>
<dbReference type="GO" id="GO:0009231">
    <property type="term" value="P:riboflavin biosynthetic process"/>
    <property type="evidence" value="ECO:0007669"/>
    <property type="project" value="InterPro"/>
</dbReference>
<evidence type="ECO:0000259" key="17">
    <source>
        <dbReference type="SMART" id="SM00904"/>
    </source>
</evidence>
<keyword evidence="10 15" id="KW-0274">FAD</keyword>
<dbReference type="Proteomes" id="UP000307808">
    <property type="component" value="Unassembled WGS sequence"/>
</dbReference>
<comment type="pathway">
    <text evidence="3 15">Cofactor biosynthesis; FMN biosynthesis; FMN from riboflavin (ATP route): step 1/1.</text>
</comment>
<dbReference type="GO" id="GO:0006747">
    <property type="term" value="P:FAD biosynthetic process"/>
    <property type="evidence" value="ECO:0007669"/>
    <property type="project" value="UniProtKB-UniRule"/>
</dbReference>
<dbReference type="NCBIfam" id="NF004160">
    <property type="entry name" value="PRK05627.1-3"/>
    <property type="match status" value="1"/>
</dbReference>
<dbReference type="InterPro" id="IPR002606">
    <property type="entry name" value="Riboflavin_kinase_bac"/>
</dbReference>
<feature type="compositionally biased region" description="Basic and acidic residues" evidence="16">
    <location>
        <begin position="16"/>
        <end position="33"/>
    </location>
</feature>
<dbReference type="SUPFAM" id="SSF52374">
    <property type="entry name" value="Nucleotidylyl transferase"/>
    <property type="match status" value="1"/>
</dbReference>
<dbReference type="Gene3D" id="3.40.50.620">
    <property type="entry name" value="HUPs"/>
    <property type="match status" value="1"/>
</dbReference>
<keyword evidence="12" id="KW-0511">Multifunctional enzyme</keyword>
<evidence type="ECO:0000256" key="3">
    <source>
        <dbReference type="ARBA" id="ARBA00005201"/>
    </source>
</evidence>
<keyword evidence="19" id="KW-1185">Reference proteome</keyword>
<dbReference type="CDD" id="cd02064">
    <property type="entry name" value="FAD_synthetase_N"/>
    <property type="match status" value="1"/>
</dbReference>
<evidence type="ECO:0000256" key="5">
    <source>
        <dbReference type="ARBA" id="ARBA00022643"/>
    </source>
</evidence>
<dbReference type="SUPFAM" id="SSF82114">
    <property type="entry name" value="Riboflavin kinase-like"/>
    <property type="match status" value="1"/>
</dbReference>
<name>A0A4U2YKY5_9ACTN</name>
<dbReference type="Gene3D" id="2.40.30.30">
    <property type="entry name" value="Riboflavin kinase-like"/>
    <property type="match status" value="1"/>
</dbReference>
<keyword evidence="5 15" id="KW-0288">FMN</keyword>
<dbReference type="UniPathway" id="UPA00276">
    <property type="reaction ID" value="UER00406"/>
</dbReference>
<organism evidence="18 19">
    <name type="scientific">Nocardioides jishulii</name>
    <dbReference type="NCBI Taxonomy" id="2575440"/>
    <lineage>
        <taxon>Bacteria</taxon>
        <taxon>Bacillati</taxon>
        <taxon>Actinomycetota</taxon>
        <taxon>Actinomycetes</taxon>
        <taxon>Propionibacteriales</taxon>
        <taxon>Nocardioidaceae</taxon>
        <taxon>Nocardioides</taxon>
    </lineage>
</organism>
<dbReference type="PANTHER" id="PTHR22749">
    <property type="entry name" value="RIBOFLAVIN KINASE/FMN ADENYLYLTRANSFERASE"/>
    <property type="match status" value="1"/>
</dbReference>
<evidence type="ECO:0000256" key="7">
    <source>
        <dbReference type="ARBA" id="ARBA00022695"/>
    </source>
</evidence>
<dbReference type="Pfam" id="PF01687">
    <property type="entry name" value="Flavokinase"/>
    <property type="match status" value="1"/>
</dbReference>
<dbReference type="Pfam" id="PF06574">
    <property type="entry name" value="FAD_syn"/>
    <property type="match status" value="1"/>
</dbReference>
<proteinExistence type="inferred from homology"/>
<keyword evidence="11 15" id="KW-0067">ATP-binding</keyword>
<reference evidence="18 19" key="1">
    <citation type="submission" date="2019-04" db="EMBL/GenBank/DDBJ databases">
        <authorList>
            <person name="Dong K."/>
        </authorList>
    </citation>
    <scope>NUCLEOTIDE SEQUENCE [LARGE SCALE GENOMIC DNA]</scope>
    <source>
        <strain evidence="19">dk3543</strain>
    </source>
</reference>
<feature type="region of interest" description="Disordered" evidence="16">
    <location>
        <begin position="1"/>
        <end position="33"/>
    </location>
</feature>
<comment type="catalytic activity">
    <reaction evidence="14 15">
        <text>FMN + ATP + H(+) = FAD + diphosphate</text>
        <dbReference type="Rhea" id="RHEA:17237"/>
        <dbReference type="ChEBI" id="CHEBI:15378"/>
        <dbReference type="ChEBI" id="CHEBI:30616"/>
        <dbReference type="ChEBI" id="CHEBI:33019"/>
        <dbReference type="ChEBI" id="CHEBI:57692"/>
        <dbReference type="ChEBI" id="CHEBI:58210"/>
        <dbReference type="EC" id="2.7.7.2"/>
    </reaction>
</comment>
<evidence type="ECO:0000256" key="14">
    <source>
        <dbReference type="ARBA" id="ARBA00049494"/>
    </source>
</evidence>
<dbReference type="EC" id="2.7.1.26" evidence="15"/>
<keyword evidence="9 15" id="KW-0418">Kinase</keyword>
<evidence type="ECO:0000256" key="13">
    <source>
        <dbReference type="ARBA" id="ARBA00047880"/>
    </source>
</evidence>
<comment type="catalytic activity">
    <reaction evidence="13 15">
        <text>riboflavin + ATP = FMN + ADP + H(+)</text>
        <dbReference type="Rhea" id="RHEA:14357"/>
        <dbReference type="ChEBI" id="CHEBI:15378"/>
        <dbReference type="ChEBI" id="CHEBI:30616"/>
        <dbReference type="ChEBI" id="CHEBI:57986"/>
        <dbReference type="ChEBI" id="CHEBI:58210"/>
        <dbReference type="ChEBI" id="CHEBI:456216"/>
        <dbReference type="EC" id="2.7.1.26"/>
    </reaction>
</comment>
<dbReference type="NCBIfam" id="TIGR00083">
    <property type="entry name" value="ribF"/>
    <property type="match status" value="1"/>
</dbReference>
<dbReference type="GO" id="GO:0003919">
    <property type="term" value="F:FMN adenylyltransferase activity"/>
    <property type="evidence" value="ECO:0007669"/>
    <property type="project" value="UniProtKB-UniRule"/>
</dbReference>
<accession>A0A4U2YKY5</accession>
<keyword evidence="8 15" id="KW-0547">Nucleotide-binding</keyword>
<dbReference type="InterPro" id="IPR004821">
    <property type="entry name" value="Cyt_trans-like"/>
</dbReference>
<dbReference type="InterPro" id="IPR015865">
    <property type="entry name" value="Riboflavin_kinase_bac/euk"/>
</dbReference>
<dbReference type="SMART" id="SM00904">
    <property type="entry name" value="Flavokinase"/>
    <property type="match status" value="1"/>
</dbReference>
<gene>
    <name evidence="18" type="ORF">FC770_12395</name>
</gene>
<evidence type="ECO:0000256" key="16">
    <source>
        <dbReference type="SAM" id="MobiDB-lite"/>
    </source>
</evidence>
<dbReference type="GO" id="GO:0009398">
    <property type="term" value="P:FMN biosynthetic process"/>
    <property type="evidence" value="ECO:0007669"/>
    <property type="project" value="UniProtKB-UniRule"/>
</dbReference>
<dbReference type="PANTHER" id="PTHR22749:SF6">
    <property type="entry name" value="RIBOFLAVIN KINASE"/>
    <property type="match status" value="1"/>
</dbReference>